<evidence type="ECO:0000313" key="2">
    <source>
        <dbReference type="Proteomes" id="UP000254429"/>
    </source>
</evidence>
<dbReference type="AlphaFoldDB" id="A0A377DLR4"/>
<dbReference type="EMBL" id="UGFG01000001">
    <property type="protein sequence ID" value="STM37075.1"/>
    <property type="molecule type" value="Genomic_DNA"/>
</dbReference>
<dbReference type="Proteomes" id="UP000254429">
    <property type="component" value="Unassembled WGS sequence"/>
</dbReference>
<organism evidence="1 2">
    <name type="scientific">Escherichia coli</name>
    <dbReference type="NCBI Taxonomy" id="562"/>
    <lineage>
        <taxon>Bacteria</taxon>
        <taxon>Pseudomonadati</taxon>
        <taxon>Pseudomonadota</taxon>
        <taxon>Gammaproteobacteria</taxon>
        <taxon>Enterobacterales</taxon>
        <taxon>Enterobacteriaceae</taxon>
        <taxon>Escherichia</taxon>
    </lineage>
</organism>
<protein>
    <submittedName>
        <fullName evidence="1">Uncharacterized protein</fullName>
    </submittedName>
</protein>
<proteinExistence type="predicted"/>
<sequence length="41" mass="4937">MKPQYQTRYESLHESYQEMADRLHPTRRILGDVPSEHLLLP</sequence>
<name>A0A377DLR4_ECOLX</name>
<evidence type="ECO:0000313" key="1">
    <source>
        <dbReference type="EMBL" id="STM37075.1"/>
    </source>
</evidence>
<gene>
    <name evidence="1" type="ORF">NCTC8500_00792</name>
</gene>
<accession>A0A377DLR4</accession>
<reference evidence="1 2" key="1">
    <citation type="submission" date="2018-06" db="EMBL/GenBank/DDBJ databases">
        <authorList>
            <consortium name="Pathogen Informatics"/>
            <person name="Doyle S."/>
        </authorList>
    </citation>
    <scope>NUCLEOTIDE SEQUENCE [LARGE SCALE GENOMIC DNA]</scope>
    <source>
        <strain evidence="1 2">NCTC8500</strain>
    </source>
</reference>